<dbReference type="PROSITE" id="PS51094">
    <property type="entry name" value="PTS_EIIA_TYPE_2"/>
    <property type="match status" value="1"/>
</dbReference>
<evidence type="ECO:0000313" key="2">
    <source>
        <dbReference type="Proteomes" id="UP000593915"/>
    </source>
</evidence>
<evidence type="ECO:0000313" key="1">
    <source>
        <dbReference type="EMBL" id="QOW61860.1"/>
    </source>
</evidence>
<dbReference type="Gene3D" id="3.40.930.10">
    <property type="entry name" value="Mannitol-specific EII, Chain A"/>
    <property type="match status" value="1"/>
</dbReference>
<dbReference type="Pfam" id="PF00359">
    <property type="entry name" value="PTS_EIIA_2"/>
    <property type="match status" value="1"/>
</dbReference>
<dbReference type="SUPFAM" id="SSF55804">
    <property type="entry name" value="Phoshotransferase/anion transport protein"/>
    <property type="match status" value="1"/>
</dbReference>
<dbReference type="InterPro" id="IPR016152">
    <property type="entry name" value="PTrfase/Anion_transptr"/>
</dbReference>
<dbReference type="InterPro" id="IPR051541">
    <property type="entry name" value="PTS_SugarTrans_NitroReg"/>
</dbReference>
<keyword evidence="1" id="KW-0762">Sugar transport</keyword>
<sequence length="157" mass="17765">MILGKLFSAKNIKLNLESTEKDELFEELVDLYVSNDSSISRDSIIDAIREREAKLSTGIKKGIALPHARISGLKEPRGIIGVSKKGIEYDSLDGNPVYVVFMLLSTVEDYSLHLKILNRLNILLLNPKFLEELFRETSREGIYNMICKYEDMLIGGL</sequence>
<dbReference type="RefSeq" id="WP_020965320.1">
    <property type="nucleotide sequence ID" value="NZ_CP045670.1"/>
</dbReference>
<dbReference type="Proteomes" id="UP000593915">
    <property type="component" value="Chromosome"/>
</dbReference>
<dbReference type="GeneID" id="301090084"/>
<organism evidence="1 2">
    <name type="scientific">Treponema pedis</name>
    <dbReference type="NCBI Taxonomy" id="409322"/>
    <lineage>
        <taxon>Bacteria</taxon>
        <taxon>Pseudomonadati</taxon>
        <taxon>Spirochaetota</taxon>
        <taxon>Spirochaetia</taxon>
        <taxon>Spirochaetales</taxon>
        <taxon>Treponemataceae</taxon>
        <taxon>Treponema</taxon>
    </lineage>
</organism>
<dbReference type="AlphaFoldDB" id="A0A7S6WRA9"/>
<protein>
    <submittedName>
        <fullName evidence="1">PTS sugar transporter subunit IIA</fullName>
    </submittedName>
</protein>
<keyword evidence="1" id="KW-0813">Transport</keyword>
<proteinExistence type="predicted"/>
<dbReference type="PANTHER" id="PTHR47738">
    <property type="entry name" value="PTS SYSTEM FRUCTOSE-LIKE EIIA COMPONENT-RELATED"/>
    <property type="match status" value="1"/>
</dbReference>
<dbReference type="EMBL" id="CP061839">
    <property type="protein sequence ID" value="QOW61860.1"/>
    <property type="molecule type" value="Genomic_DNA"/>
</dbReference>
<dbReference type="CDD" id="cd00211">
    <property type="entry name" value="PTS_IIA_fru"/>
    <property type="match status" value="1"/>
</dbReference>
<reference evidence="1 2" key="1">
    <citation type="submission" date="2020-09" db="EMBL/GenBank/DDBJ databases">
        <title>Characterization of Treponema spp. from bovine digital dermatitis in Korea.</title>
        <authorList>
            <person name="Espiritu H.M."/>
            <person name="Cho Y.I."/>
            <person name="Mamuad L."/>
        </authorList>
    </citation>
    <scope>NUCLEOTIDE SEQUENCE [LARGE SCALE GENOMIC DNA]</scope>
    <source>
        <strain evidence="1 2">KS1</strain>
    </source>
</reference>
<dbReference type="InterPro" id="IPR002178">
    <property type="entry name" value="PTS_EIIA_type-2_dom"/>
</dbReference>
<dbReference type="PANTHER" id="PTHR47738:SF2">
    <property type="entry name" value="PTS SYSTEM FRUCTOSE-LIKE EIIA COMPONENT"/>
    <property type="match status" value="1"/>
</dbReference>
<name>A0A7S6WRA9_9SPIR</name>
<accession>A0A7S6WRA9</accession>
<gene>
    <name evidence="1" type="ORF">IFE08_05720</name>
</gene>